<evidence type="ECO:0000313" key="7">
    <source>
        <dbReference type="Proteomes" id="UP000320672"/>
    </source>
</evidence>
<evidence type="ECO:0000256" key="3">
    <source>
        <dbReference type="ARBA" id="ARBA00023004"/>
    </source>
</evidence>
<evidence type="ECO:0000313" key="6">
    <source>
        <dbReference type="EMBL" id="QDS93846.1"/>
    </source>
</evidence>
<dbReference type="GO" id="GO:0046872">
    <property type="term" value="F:metal ion binding"/>
    <property type="evidence" value="ECO:0007669"/>
    <property type="project" value="UniProtKB-KW"/>
</dbReference>
<evidence type="ECO:0000256" key="1">
    <source>
        <dbReference type="ARBA" id="ARBA00022617"/>
    </source>
</evidence>
<dbReference type="NCBIfam" id="TIGR02603">
    <property type="entry name" value="CxxCH_TIGR02603"/>
    <property type="match status" value="1"/>
</dbReference>
<dbReference type="InterPro" id="IPR011030">
    <property type="entry name" value="Lipovitellin_superhlx_dom"/>
</dbReference>
<evidence type="ECO:0000256" key="2">
    <source>
        <dbReference type="ARBA" id="ARBA00022723"/>
    </source>
</evidence>
<protein>
    <submittedName>
        <fullName evidence="6">Cytochrome c</fullName>
    </submittedName>
</protein>
<dbReference type="EMBL" id="CP036262">
    <property type="protein sequence ID" value="QDS93846.1"/>
    <property type="molecule type" value="Genomic_DNA"/>
</dbReference>
<gene>
    <name evidence="6" type="ORF">FF011L_26200</name>
</gene>
<dbReference type="PANTHER" id="PTHR33546:SF1">
    <property type="entry name" value="LARGE, MULTIFUNCTIONAL SECRETED PROTEIN"/>
    <property type="match status" value="1"/>
</dbReference>
<dbReference type="KEGG" id="rml:FF011L_26200"/>
<evidence type="ECO:0000256" key="4">
    <source>
        <dbReference type="PROSITE-ProRule" id="PRU00433"/>
    </source>
</evidence>
<dbReference type="GO" id="GO:0020037">
    <property type="term" value="F:heme binding"/>
    <property type="evidence" value="ECO:0007669"/>
    <property type="project" value="InterPro"/>
</dbReference>
<evidence type="ECO:0000259" key="5">
    <source>
        <dbReference type="PROSITE" id="PS51007"/>
    </source>
</evidence>
<dbReference type="InterPro" id="IPR013427">
    <property type="entry name" value="Haem-bd_dom_put"/>
</dbReference>
<accession>A0A517MG53</accession>
<organism evidence="6 7">
    <name type="scientific">Roseimaritima multifibrata</name>
    <dbReference type="NCBI Taxonomy" id="1930274"/>
    <lineage>
        <taxon>Bacteria</taxon>
        <taxon>Pseudomonadati</taxon>
        <taxon>Planctomycetota</taxon>
        <taxon>Planctomycetia</taxon>
        <taxon>Pirellulales</taxon>
        <taxon>Pirellulaceae</taxon>
        <taxon>Roseimaritima</taxon>
    </lineage>
</organism>
<sequence>MRKLLMPKFRSVSHHSGLKGRFCAIVLGCFVGIASDVTMAMQTQEVTAKDKMVVEAVTRLQNFDIESSPPAKAAVLRYVQADFGSEQGLALIERFKLIGLADDLADFAVKHPDDTAGVRAASILFTLNKQNLLEQRIASENQEEAIAALKLIGRTGGKQCLPLLMPLIDDNAQPVALRVAALTAIGHRIDAQRRILKKVIAKKLPKELEFAAANALLSSRDDAIRKSADEHLQLPATADSQPLPTIAELVKRKGNAGNGKTLFATTGTCIQCHKVKGTGKDVGPDLSEIGSKLSREAMYVSILDPSAAVSHNYESYTLVTDAGDAVTGLLISETDDSTTLRTAEGIDRKFAADEIELFQKQPNSIMPQDLQRLLTVQQLVDIVEYTMTLKK</sequence>
<name>A0A517MG53_9BACT</name>
<dbReference type="InterPro" id="IPR009056">
    <property type="entry name" value="Cyt_c-like_dom"/>
</dbReference>
<dbReference type="GO" id="GO:0009055">
    <property type="term" value="F:electron transfer activity"/>
    <property type="evidence" value="ECO:0007669"/>
    <property type="project" value="InterPro"/>
</dbReference>
<dbReference type="OrthoDB" id="247847at2"/>
<proteinExistence type="predicted"/>
<keyword evidence="3 4" id="KW-0408">Iron</keyword>
<feature type="domain" description="Cytochrome c" evidence="5">
    <location>
        <begin position="254"/>
        <end position="390"/>
    </location>
</feature>
<dbReference type="AlphaFoldDB" id="A0A517MG53"/>
<dbReference type="PROSITE" id="PS51007">
    <property type="entry name" value="CYTC"/>
    <property type="match status" value="1"/>
</dbReference>
<dbReference type="PANTHER" id="PTHR33546">
    <property type="entry name" value="LARGE, MULTIFUNCTIONAL SECRETED PROTEIN-RELATED"/>
    <property type="match status" value="1"/>
</dbReference>
<keyword evidence="7" id="KW-1185">Reference proteome</keyword>
<keyword evidence="1 4" id="KW-0349">Heme</keyword>
<dbReference type="Gene3D" id="1.25.10.20">
    <property type="entry name" value="Vitellinogen, superhelical"/>
    <property type="match status" value="1"/>
</dbReference>
<dbReference type="Gene3D" id="1.10.760.10">
    <property type="entry name" value="Cytochrome c-like domain"/>
    <property type="match status" value="1"/>
</dbReference>
<dbReference type="Pfam" id="PF00034">
    <property type="entry name" value="Cytochrom_C"/>
    <property type="match status" value="1"/>
</dbReference>
<reference evidence="6 7" key="1">
    <citation type="submission" date="2019-02" db="EMBL/GenBank/DDBJ databases">
        <title>Deep-cultivation of Planctomycetes and their phenomic and genomic characterization uncovers novel biology.</title>
        <authorList>
            <person name="Wiegand S."/>
            <person name="Jogler M."/>
            <person name="Boedeker C."/>
            <person name="Pinto D."/>
            <person name="Vollmers J."/>
            <person name="Rivas-Marin E."/>
            <person name="Kohn T."/>
            <person name="Peeters S.H."/>
            <person name="Heuer A."/>
            <person name="Rast P."/>
            <person name="Oberbeckmann S."/>
            <person name="Bunk B."/>
            <person name="Jeske O."/>
            <person name="Meyerdierks A."/>
            <person name="Storesund J.E."/>
            <person name="Kallscheuer N."/>
            <person name="Luecker S."/>
            <person name="Lage O.M."/>
            <person name="Pohl T."/>
            <person name="Merkel B.J."/>
            <person name="Hornburger P."/>
            <person name="Mueller R.-W."/>
            <person name="Bruemmer F."/>
            <person name="Labrenz M."/>
            <person name="Spormann A.M."/>
            <person name="Op den Camp H."/>
            <person name="Overmann J."/>
            <person name="Amann R."/>
            <person name="Jetten M.S.M."/>
            <person name="Mascher T."/>
            <person name="Medema M.H."/>
            <person name="Devos D.P."/>
            <person name="Kaster A.-K."/>
            <person name="Ovreas L."/>
            <person name="Rohde M."/>
            <person name="Galperin M.Y."/>
            <person name="Jogler C."/>
        </authorList>
    </citation>
    <scope>NUCLEOTIDE SEQUENCE [LARGE SCALE GENOMIC DNA]</scope>
    <source>
        <strain evidence="6 7">FF011L</strain>
    </source>
</reference>
<keyword evidence="2 4" id="KW-0479">Metal-binding</keyword>
<dbReference type="SUPFAM" id="SSF46626">
    <property type="entry name" value="Cytochrome c"/>
    <property type="match status" value="1"/>
</dbReference>
<dbReference type="SUPFAM" id="SSF48431">
    <property type="entry name" value="Lipovitellin-phosvitin complex, superhelical domain"/>
    <property type="match status" value="1"/>
</dbReference>
<dbReference type="Proteomes" id="UP000320672">
    <property type="component" value="Chromosome"/>
</dbReference>
<dbReference type="InterPro" id="IPR036909">
    <property type="entry name" value="Cyt_c-like_dom_sf"/>
</dbReference>